<keyword evidence="1" id="KW-0805">Transcription regulation</keyword>
<dbReference type="SUPFAM" id="SSF47413">
    <property type="entry name" value="lambda repressor-like DNA-binding domains"/>
    <property type="match status" value="1"/>
</dbReference>
<dbReference type="PANTHER" id="PTHR30055:SF234">
    <property type="entry name" value="HTH-TYPE TRANSCRIPTIONAL REGULATOR BETI"/>
    <property type="match status" value="1"/>
</dbReference>
<dbReference type="GO" id="GO:0003700">
    <property type="term" value="F:DNA-binding transcription factor activity"/>
    <property type="evidence" value="ECO:0007669"/>
    <property type="project" value="TreeGrafter"/>
</dbReference>
<keyword evidence="2 4" id="KW-0238">DNA-binding</keyword>
<dbReference type="Pfam" id="PF00440">
    <property type="entry name" value="TetR_N"/>
    <property type="match status" value="1"/>
</dbReference>
<dbReference type="Proteomes" id="UP001224674">
    <property type="component" value="Chromosome"/>
</dbReference>
<organism evidence="7 8">
    <name type="scientific">Auritidibacter ignavus</name>
    <dbReference type="NCBI Taxonomy" id="678932"/>
    <lineage>
        <taxon>Bacteria</taxon>
        <taxon>Bacillati</taxon>
        <taxon>Actinomycetota</taxon>
        <taxon>Actinomycetes</taxon>
        <taxon>Micrococcales</taxon>
        <taxon>Micrococcaceae</taxon>
        <taxon>Auritidibacter</taxon>
    </lineage>
</organism>
<dbReference type="InterPro" id="IPR001387">
    <property type="entry name" value="Cro/C1-type_HTH"/>
</dbReference>
<sequence length="121" mass="13398">MIRLLRDSRLAQQMGLDESKLSKSLAGVRKFSATELHALARLTGVSVDWLLGDGTDTSSHPFPTRQDTNTQCSRREAVVAAAWELFASRGYSTVKIDDIARATSMSPVAVLYYFENKNAIF</sequence>
<dbReference type="PROSITE" id="PS50977">
    <property type="entry name" value="HTH_TETR_2"/>
    <property type="match status" value="1"/>
</dbReference>
<dbReference type="EMBL" id="CP122566">
    <property type="protein sequence ID" value="WGH92244.1"/>
    <property type="molecule type" value="Genomic_DNA"/>
</dbReference>
<dbReference type="PRINTS" id="PR00455">
    <property type="entry name" value="HTHTETR"/>
</dbReference>
<dbReference type="Gene3D" id="1.10.260.40">
    <property type="entry name" value="lambda repressor-like DNA-binding domains"/>
    <property type="match status" value="1"/>
</dbReference>
<evidence type="ECO:0000256" key="3">
    <source>
        <dbReference type="ARBA" id="ARBA00023163"/>
    </source>
</evidence>
<evidence type="ECO:0000256" key="4">
    <source>
        <dbReference type="PROSITE-ProRule" id="PRU00335"/>
    </source>
</evidence>
<protein>
    <submittedName>
        <fullName evidence="7">TetR family transcriptional regulator</fullName>
    </submittedName>
</protein>
<reference evidence="7 8" key="1">
    <citation type="submission" date="2023-03" db="EMBL/GenBank/DDBJ databases">
        <title>Complete genome sequences of several Auritidibacter ignavus strains isolated from ear infections.</title>
        <authorList>
            <person name="Baehr T."/>
            <person name="Baumhoegger A.M."/>
        </authorList>
    </citation>
    <scope>NUCLEOTIDE SEQUENCE [LARGE SCALE GENOMIC DNA]</scope>
    <source>
        <strain evidence="7 8">BABAE-6</strain>
    </source>
</reference>
<dbReference type="InterPro" id="IPR010982">
    <property type="entry name" value="Lambda_DNA-bd_dom_sf"/>
</dbReference>
<keyword evidence="8" id="KW-1185">Reference proteome</keyword>
<dbReference type="InterPro" id="IPR050109">
    <property type="entry name" value="HTH-type_TetR-like_transc_reg"/>
</dbReference>
<dbReference type="SUPFAM" id="SSF46689">
    <property type="entry name" value="Homeodomain-like"/>
    <property type="match status" value="1"/>
</dbReference>
<evidence type="ECO:0000259" key="5">
    <source>
        <dbReference type="PROSITE" id="PS50943"/>
    </source>
</evidence>
<keyword evidence="3" id="KW-0804">Transcription</keyword>
<dbReference type="AlphaFoldDB" id="A0AAJ6ALZ2"/>
<dbReference type="InterPro" id="IPR001647">
    <property type="entry name" value="HTH_TetR"/>
</dbReference>
<dbReference type="CDD" id="cd00093">
    <property type="entry name" value="HTH_XRE"/>
    <property type="match status" value="1"/>
</dbReference>
<dbReference type="Gene3D" id="1.10.10.60">
    <property type="entry name" value="Homeodomain-like"/>
    <property type="match status" value="1"/>
</dbReference>
<feature type="domain" description="HTH tetR-type" evidence="6">
    <location>
        <begin position="72"/>
        <end position="121"/>
    </location>
</feature>
<dbReference type="GeneID" id="83696449"/>
<accession>A0AAJ6ALZ2</accession>
<evidence type="ECO:0000313" key="8">
    <source>
        <dbReference type="Proteomes" id="UP001224674"/>
    </source>
</evidence>
<dbReference type="PANTHER" id="PTHR30055">
    <property type="entry name" value="HTH-TYPE TRANSCRIPTIONAL REGULATOR RUTR"/>
    <property type="match status" value="1"/>
</dbReference>
<proteinExistence type="predicted"/>
<evidence type="ECO:0000313" key="7">
    <source>
        <dbReference type="EMBL" id="WGH92244.1"/>
    </source>
</evidence>
<dbReference type="InterPro" id="IPR009057">
    <property type="entry name" value="Homeodomain-like_sf"/>
</dbReference>
<dbReference type="RefSeq" id="WP_110101294.1">
    <property type="nucleotide sequence ID" value="NZ_CP122561.1"/>
</dbReference>
<feature type="DNA-binding region" description="H-T-H motif" evidence="4">
    <location>
        <begin position="95"/>
        <end position="114"/>
    </location>
</feature>
<name>A0AAJ6ALZ2_9MICC</name>
<dbReference type="SMART" id="SM00530">
    <property type="entry name" value="HTH_XRE"/>
    <property type="match status" value="1"/>
</dbReference>
<evidence type="ECO:0000256" key="2">
    <source>
        <dbReference type="ARBA" id="ARBA00023125"/>
    </source>
</evidence>
<dbReference type="GO" id="GO:0000976">
    <property type="term" value="F:transcription cis-regulatory region binding"/>
    <property type="evidence" value="ECO:0007669"/>
    <property type="project" value="TreeGrafter"/>
</dbReference>
<feature type="domain" description="HTH cro/C1-type" evidence="5">
    <location>
        <begin position="10"/>
        <end position="50"/>
    </location>
</feature>
<gene>
    <name evidence="7" type="ORF">QDX21_07865</name>
</gene>
<dbReference type="PROSITE" id="PS50943">
    <property type="entry name" value="HTH_CROC1"/>
    <property type="match status" value="1"/>
</dbReference>
<evidence type="ECO:0000259" key="6">
    <source>
        <dbReference type="PROSITE" id="PS50977"/>
    </source>
</evidence>
<evidence type="ECO:0000256" key="1">
    <source>
        <dbReference type="ARBA" id="ARBA00023015"/>
    </source>
</evidence>